<dbReference type="RefSeq" id="WP_309488098.1">
    <property type="nucleotide sequence ID" value="NZ_JAENIG010000001.1"/>
</dbReference>
<dbReference type="InterPro" id="IPR001482">
    <property type="entry name" value="T2SS/T4SS_dom"/>
</dbReference>
<protein>
    <submittedName>
        <fullName evidence="3">Flp pilus assembly complex ATPase component TadA</fullName>
    </submittedName>
</protein>
<dbReference type="Gene3D" id="3.30.450.90">
    <property type="match status" value="1"/>
</dbReference>
<dbReference type="PROSITE" id="PS00662">
    <property type="entry name" value="T2SP_E"/>
    <property type="match status" value="1"/>
</dbReference>
<gene>
    <name evidence="3" type="primary">tadA</name>
    <name evidence="3" type="ORF">JIN83_00865</name>
</gene>
<dbReference type="AlphaFoldDB" id="A0AAE2S993"/>
<dbReference type="EMBL" id="JAENIG010000001">
    <property type="protein sequence ID" value="MBK1853501.1"/>
    <property type="molecule type" value="Genomic_DNA"/>
</dbReference>
<name>A0AAE2S993_9BACT</name>
<evidence type="ECO:0000313" key="3">
    <source>
        <dbReference type="EMBL" id="MBK1853501.1"/>
    </source>
</evidence>
<dbReference type="InterPro" id="IPR050921">
    <property type="entry name" value="T4SS_GSP_E_ATPase"/>
</dbReference>
<dbReference type="PANTHER" id="PTHR30486">
    <property type="entry name" value="TWITCHING MOTILITY PROTEIN PILT"/>
    <property type="match status" value="1"/>
</dbReference>
<dbReference type="Proteomes" id="UP000634206">
    <property type="component" value="Unassembled WGS sequence"/>
</dbReference>
<organism evidence="3 4">
    <name type="scientific">Oceaniferula flava</name>
    <dbReference type="NCBI Taxonomy" id="2800421"/>
    <lineage>
        <taxon>Bacteria</taxon>
        <taxon>Pseudomonadati</taxon>
        <taxon>Verrucomicrobiota</taxon>
        <taxon>Verrucomicrobiia</taxon>
        <taxon>Verrucomicrobiales</taxon>
        <taxon>Verrucomicrobiaceae</taxon>
        <taxon>Oceaniferula</taxon>
    </lineage>
</organism>
<dbReference type="Pfam" id="PF00437">
    <property type="entry name" value="T2SSE"/>
    <property type="match status" value="1"/>
</dbReference>
<dbReference type="Gene3D" id="3.40.50.300">
    <property type="entry name" value="P-loop containing nucleotide triphosphate hydrolases"/>
    <property type="match status" value="1"/>
</dbReference>
<dbReference type="SUPFAM" id="SSF52540">
    <property type="entry name" value="P-loop containing nucleoside triphosphate hydrolases"/>
    <property type="match status" value="1"/>
</dbReference>
<proteinExistence type="inferred from homology"/>
<evidence type="ECO:0000256" key="1">
    <source>
        <dbReference type="ARBA" id="ARBA00006611"/>
    </source>
</evidence>
<evidence type="ECO:0000259" key="2">
    <source>
        <dbReference type="PROSITE" id="PS00662"/>
    </source>
</evidence>
<dbReference type="GO" id="GO:0016887">
    <property type="term" value="F:ATP hydrolysis activity"/>
    <property type="evidence" value="ECO:0007669"/>
    <property type="project" value="InterPro"/>
</dbReference>
<dbReference type="InterPro" id="IPR027417">
    <property type="entry name" value="P-loop_NTPase"/>
</dbReference>
<comment type="similarity">
    <text evidence="1">Belongs to the GSP E family.</text>
</comment>
<comment type="caution">
    <text evidence="3">The sequence shown here is derived from an EMBL/GenBank/DDBJ whole genome shotgun (WGS) entry which is preliminary data.</text>
</comment>
<reference evidence="3" key="1">
    <citation type="submission" date="2021-01" db="EMBL/GenBank/DDBJ databases">
        <title>Modified the classification status of verrucomicrobia.</title>
        <authorList>
            <person name="Feng X."/>
        </authorList>
    </citation>
    <scope>NUCLEOTIDE SEQUENCE</scope>
    <source>
        <strain evidence="3">5K15</strain>
    </source>
</reference>
<sequence>MNDVIDRLADQAFQTGATDLFLCEDKVPRVRLNNDVQVPGDDPLTRDTLTQFWISCGADPETTQEKDISYITGGGHRLRVNLYKSLGALAAVLRPIKDHIPSLEELGAPKDLLTRWVSKQAGLVLITGPTGSGKSTTLASSLQWVNEHQSRHVVTIEDPIEYLFENHLSYFSQRELHSDTHSFSAALRASLRQSPDIILVGEIRDQETAQICLQAAETGHLVLATLHSSGVTDTLERLTNLFEAGSRQGLLKLLSQHLIGILSQQLLPRPDGGMLLAIEHLQNEAATRSWIKHSELPEISDHINRVDNPANCSFVRFLVAASQQGYLDEHVARQAAANPQDFDRLIRGIS</sequence>
<evidence type="ECO:0000313" key="4">
    <source>
        <dbReference type="Proteomes" id="UP000634206"/>
    </source>
</evidence>
<feature type="domain" description="Bacterial type II secretion system protein E" evidence="2">
    <location>
        <begin position="191"/>
        <end position="205"/>
    </location>
</feature>
<keyword evidence="4" id="KW-1185">Reference proteome</keyword>
<accession>A0AAE2S993</accession>